<name>E8MXS6_ANATU</name>
<reference evidence="1 3" key="1">
    <citation type="submission" date="2010-12" db="EMBL/GenBank/DDBJ databases">
        <title>Whole genome sequence of Anaerolinea thermophila UNI-1.</title>
        <authorList>
            <person name="Narita-Yamada S."/>
            <person name="Kishi E."/>
            <person name="Watanabe Y."/>
            <person name="Takasaki K."/>
            <person name="Ankai A."/>
            <person name="Oguchi A."/>
            <person name="Fukui S."/>
            <person name="Takahashi M."/>
            <person name="Yashiro I."/>
            <person name="Hosoyama A."/>
            <person name="Sekiguchi Y."/>
            <person name="Hanada S."/>
            <person name="Fujita N."/>
        </authorList>
    </citation>
    <scope>NUCLEOTIDE SEQUENCE [LARGE SCALE GENOMIC DNA]</scope>
    <source>
        <strain evidence="3">DSM 14523 / JCM 11388 / NBRC 100420 / UNI-1</strain>
        <strain evidence="1">UNI-1</strain>
    </source>
</reference>
<dbReference type="STRING" id="926569.ANT_21310"/>
<proteinExistence type="predicted"/>
<dbReference type="EMBL" id="AP012029">
    <property type="protein sequence ID" value="BAJ64422.1"/>
    <property type="molecule type" value="Genomic_DNA"/>
</dbReference>
<evidence type="ECO:0000313" key="3">
    <source>
        <dbReference type="Proteomes" id="UP000008922"/>
    </source>
</evidence>
<protein>
    <submittedName>
        <fullName evidence="1">Uncharacterized protein</fullName>
    </submittedName>
</protein>
<dbReference type="RefSeq" id="WP_013560527.1">
    <property type="nucleotide sequence ID" value="NC_014960.1"/>
</dbReference>
<evidence type="ECO:0000313" key="2">
    <source>
        <dbReference type="EMBL" id="BAJ64422.1"/>
    </source>
</evidence>
<dbReference type="InParanoid" id="E8MXS6"/>
<dbReference type="Proteomes" id="UP000008922">
    <property type="component" value="Chromosome"/>
</dbReference>
<gene>
    <name evidence="1" type="ordered locus">ANT_21310</name>
    <name evidence="2" type="ordered locus">ANT_23960</name>
</gene>
<dbReference type="KEGG" id="atm:ANT_21310"/>
<dbReference type="KEGG" id="atm:ANT_23960"/>
<evidence type="ECO:0000313" key="1">
    <source>
        <dbReference type="EMBL" id="BAJ64157.1"/>
    </source>
</evidence>
<keyword evidence="3" id="KW-1185">Reference proteome</keyword>
<dbReference type="AlphaFoldDB" id="E8MXS6"/>
<dbReference type="EMBL" id="AP012029">
    <property type="protein sequence ID" value="BAJ64157.1"/>
    <property type="molecule type" value="Genomic_DNA"/>
</dbReference>
<dbReference type="HOGENOM" id="CLU_3179507_0_0_0"/>
<sequence length="46" mass="5057">MTRSLAGAMWAMLIRVALTAMVGRLLTEALAGYYAGLTRTLLRLMQ</sequence>
<accession>E8MXS6</accession>
<organism evidence="1 3">
    <name type="scientific">Anaerolinea thermophila (strain DSM 14523 / JCM 11388 / NBRC 100420 / UNI-1)</name>
    <dbReference type="NCBI Taxonomy" id="926569"/>
    <lineage>
        <taxon>Bacteria</taxon>
        <taxon>Bacillati</taxon>
        <taxon>Chloroflexota</taxon>
        <taxon>Anaerolineae</taxon>
        <taxon>Anaerolineales</taxon>
        <taxon>Anaerolineaceae</taxon>
        <taxon>Anaerolinea</taxon>
    </lineage>
</organism>